<accession>A0A2W2BSC5</accession>
<keyword evidence="7" id="KW-1185">Reference proteome</keyword>
<evidence type="ECO:0000256" key="4">
    <source>
        <dbReference type="ARBA" id="ARBA00022837"/>
    </source>
</evidence>
<dbReference type="EMBL" id="POTW01000203">
    <property type="protein sequence ID" value="PZF79089.1"/>
    <property type="molecule type" value="Genomic_DNA"/>
</dbReference>
<dbReference type="Gene3D" id="3.40.720.10">
    <property type="entry name" value="Alkaline Phosphatase, subunit A"/>
    <property type="match status" value="1"/>
</dbReference>
<dbReference type="InterPro" id="IPR000917">
    <property type="entry name" value="Sulfatase_N"/>
</dbReference>
<keyword evidence="4" id="KW-0106">Calcium</keyword>
<evidence type="ECO:0000259" key="5">
    <source>
        <dbReference type="Pfam" id="PF00884"/>
    </source>
</evidence>
<keyword evidence="2" id="KW-0479">Metal-binding</keyword>
<dbReference type="InterPro" id="IPR050738">
    <property type="entry name" value="Sulfatase"/>
</dbReference>
<sequence>MSGRPNIVLIVMDDLGYGDLSCMGNRIVRTPRMDAVAAEGIVLRHMYAASAVCTPSRAALLTGRYPQRVG</sequence>
<dbReference type="GO" id="GO:0046872">
    <property type="term" value="F:metal ion binding"/>
    <property type="evidence" value="ECO:0007669"/>
    <property type="project" value="UniProtKB-KW"/>
</dbReference>
<evidence type="ECO:0000256" key="3">
    <source>
        <dbReference type="ARBA" id="ARBA00022801"/>
    </source>
</evidence>
<dbReference type="PANTHER" id="PTHR42693">
    <property type="entry name" value="ARYLSULFATASE FAMILY MEMBER"/>
    <property type="match status" value="1"/>
</dbReference>
<dbReference type="InterPro" id="IPR017850">
    <property type="entry name" value="Alkaline_phosphatase_core_sf"/>
</dbReference>
<dbReference type="SUPFAM" id="SSF53649">
    <property type="entry name" value="Alkaline phosphatase-like"/>
    <property type="match status" value="1"/>
</dbReference>
<evidence type="ECO:0000313" key="6">
    <source>
        <dbReference type="EMBL" id="PZF79089.1"/>
    </source>
</evidence>
<reference evidence="6 7" key="1">
    <citation type="submission" date="2018-01" db="EMBL/GenBank/DDBJ databases">
        <title>Draft genome sequence of Jiangella sp. GTF31.</title>
        <authorList>
            <person name="Sahin N."/>
            <person name="Ay H."/>
            <person name="Saygin H."/>
        </authorList>
    </citation>
    <scope>NUCLEOTIDE SEQUENCE [LARGE SCALE GENOMIC DNA]</scope>
    <source>
        <strain evidence="6 7">GTF31</strain>
    </source>
</reference>
<dbReference type="PROSITE" id="PS00523">
    <property type="entry name" value="SULFATASE_1"/>
    <property type="match status" value="1"/>
</dbReference>
<evidence type="ECO:0000256" key="1">
    <source>
        <dbReference type="ARBA" id="ARBA00008779"/>
    </source>
</evidence>
<dbReference type="RefSeq" id="WP_146605390.1">
    <property type="nucleotide sequence ID" value="NZ_POTW01000203.1"/>
</dbReference>
<protein>
    <submittedName>
        <fullName evidence="6">Arylsulfatase</fullName>
    </submittedName>
</protein>
<keyword evidence="3" id="KW-0378">Hydrolase</keyword>
<dbReference type="AlphaFoldDB" id="A0A2W2BSC5"/>
<dbReference type="Pfam" id="PF00884">
    <property type="entry name" value="Sulfatase"/>
    <property type="match status" value="1"/>
</dbReference>
<evidence type="ECO:0000313" key="7">
    <source>
        <dbReference type="Proteomes" id="UP000248764"/>
    </source>
</evidence>
<dbReference type="InterPro" id="IPR024607">
    <property type="entry name" value="Sulfatase_CS"/>
</dbReference>
<comment type="caution">
    <text evidence="6">The sequence shown here is derived from an EMBL/GenBank/DDBJ whole genome shotgun (WGS) entry which is preliminary data.</text>
</comment>
<proteinExistence type="inferred from homology"/>
<name>A0A2W2BSC5_9ACTN</name>
<dbReference type="Proteomes" id="UP000248764">
    <property type="component" value="Unassembled WGS sequence"/>
</dbReference>
<gene>
    <name evidence="6" type="ORF">C1I92_32955</name>
</gene>
<feature type="non-terminal residue" evidence="6">
    <location>
        <position position="70"/>
    </location>
</feature>
<dbReference type="GO" id="GO:0004065">
    <property type="term" value="F:arylsulfatase activity"/>
    <property type="evidence" value="ECO:0007669"/>
    <property type="project" value="TreeGrafter"/>
</dbReference>
<evidence type="ECO:0000256" key="2">
    <source>
        <dbReference type="ARBA" id="ARBA00022723"/>
    </source>
</evidence>
<comment type="similarity">
    <text evidence="1">Belongs to the sulfatase family.</text>
</comment>
<organism evidence="6 7">
    <name type="scientific">Jiangella anatolica</name>
    <dbReference type="NCBI Taxonomy" id="2670374"/>
    <lineage>
        <taxon>Bacteria</taxon>
        <taxon>Bacillati</taxon>
        <taxon>Actinomycetota</taxon>
        <taxon>Actinomycetes</taxon>
        <taxon>Jiangellales</taxon>
        <taxon>Jiangellaceae</taxon>
        <taxon>Jiangella</taxon>
    </lineage>
</organism>
<dbReference type="PANTHER" id="PTHR42693:SF53">
    <property type="entry name" value="ENDO-4-O-SULFATASE"/>
    <property type="match status" value="1"/>
</dbReference>
<feature type="domain" description="Sulfatase N-terminal" evidence="5">
    <location>
        <begin position="5"/>
        <end position="70"/>
    </location>
</feature>